<feature type="coiled-coil region" evidence="1">
    <location>
        <begin position="402"/>
        <end position="478"/>
    </location>
</feature>
<accession>A0ABR2K3D4</accession>
<evidence type="ECO:0000256" key="1">
    <source>
        <dbReference type="SAM" id="Coils"/>
    </source>
</evidence>
<organism evidence="2 3">
    <name type="scientific">Tritrichomonas musculus</name>
    <dbReference type="NCBI Taxonomy" id="1915356"/>
    <lineage>
        <taxon>Eukaryota</taxon>
        <taxon>Metamonada</taxon>
        <taxon>Parabasalia</taxon>
        <taxon>Tritrichomonadida</taxon>
        <taxon>Tritrichomonadidae</taxon>
        <taxon>Tritrichomonas</taxon>
    </lineage>
</organism>
<dbReference type="EMBL" id="JAPFFF010000007">
    <property type="protein sequence ID" value="KAK8885436.1"/>
    <property type="molecule type" value="Genomic_DNA"/>
</dbReference>
<evidence type="ECO:0008006" key="4">
    <source>
        <dbReference type="Google" id="ProtNLM"/>
    </source>
</evidence>
<reference evidence="2 3" key="1">
    <citation type="submission" date="2024-04" db="EMBL/GenBank/DDBJ databases">
        <title>Tritrichomonas musculus Genome.</title>
        <authorList>
            <person name="Alves-Ferreira E."/>
            <person name="Grigg M."/>
            <person name="Lorenzi H."/>
            <person name="Galac M."/>
        </authorList>
    </citation>
    <scope>NUCLEOTIDE SEQUENCE [LARGE SCALE GENOMIC DNA]</scope>
    <source>
        <strain evidence="2 3">EAF2021</strain>
    </source>
</reference>
<name>A0ABR2K3D4_9EUKA</name>
<gene>
    <name evidence="2" type="ORF">M9Y10_040884</name>
</gene>
<proteinExistence type="predicted"/>
<sequence>MSEFLKENSDIIIYMHSRELVESSLMEFLKNSDDLEENYENLIRIFNDYKIDENSQDLKDVLNIIISFSNNYPRNLLFFSKIEKIILFFKPKIMKFWSNIEKFHIFRTNKRILLFALNEKIVTLDQKILNCFFEDELIKQNYYLYFYPEIKEMIRNNLIFEEKTKMILNDNIDFFLEKRKIGENDSLLCNLIRNDRIEDFSAYIKKESIPLSSKIIQSIFETNPFLLENNPTLIEYSAFFGSINIFKYLMRKGVELTPSVWLFGIHGRNYEIIEIIEKYGVEPINNSYISCFIESIKCHYHEITELLFKKYIQNSITNMEKFQIIFNKHCLKFYNFTCINKEFVQHPMRNFIDYINNEHQELPKENDIIDDINSEKCIIGKNVFSNLMSELFKNIDMSYETYHKQEKIIENLNEKVKNLQNENFDLMNSIKSLRLQKSLLIQRINKAKNYNKLIIGKLKKKNSKIKELNEHIQILSKIENNSSNEIEYGPENLTPSLILEILKNSKINVFCRKYSRALKDICFMLYINSNITYKLLRKFIPLPNPDNLRKEYSVIVKNKQDNLLNKDQIEYLLEELRGEMSKKENEPIVATIAFDAATIDPRNQGLNGIFVFNYQPLDGSKPTKVINLETRDNGRADQGIIDRAKEIEELAKDYNIIFRFVASDSDSKTNPLHTDFQNYIKDFEGDNFDALIEYIHNYQDMIPISDWLHLCKNLRTRLANSKIILFKGAKEINSQKIQEILQIDLKIFTAAGRESMRDDLAMKLINFDSLNKLAENDEYSCLVLLLPFVLFTDVLQSTNLSIYARKQLCFISYEIISLLYNESKGIQNIKSKNTDKVGYLRNSMRERTQNTILGFAYALEFYGKKLMTSRLGTHIVEFIFGHMRNGCNGYDVLDRCVYQLVKSEITKEMLEKYNKEELPIAGRSHPGGACFSDQWNIDIDNDIDIQKVANECIELIHGNLNYQNSNIQKLIQFLSKEAPTKVPKLRETISCAKIQARQIHYSKKH</sequence>
<keyword evidence="3" id="KW-1185">Reference proteome</keyword>
<evidence type="ECO:0000313" key="2">
    <source>
        <dbReference type="EMBL" id="KAK8885436.1"/>
    </source>
</evidence>
<dbReference type="SUPFAM" id="SSF48403">
    <property type="entry name" value="Ankyrin repeat"/>
    <property type="match status" value="1"/>
</dbReference>
<keyword evidence="1" id="KW-0175">Coiled coil</keyword>
<feature type="coiled-coil region" evidence="1">
    <location>
        <begin position="25"/>
        <end position="52"/>
    </location>
</feature>
<dbReference type="Proteomes" id="UP001470230">
    <property type="component" value="Unassembled WGS sequence"/>
</dbReference>
<comment type="caution">
    <text evidence="2">The sequence shown here is derived from an EMBL/GenBank/DDBJ whole genome shotgun (WGS) entry which is preliminary data.</text>
</comment>
<dbReference type="InterPro" id="IPR036770">
    <property type="entry name" value="Ankyrin_rpt-contain_sf"/>
</dbReference>
<evidence type="ECO:0000313" key="3">
    <source>
        <dbReference type="Proteomes" id="UP001470230"/>
    </source>
</evidence>
<protein>
    <recommendedName>
        <fullName evidence="4">DUF3447 domain-containing protein</fullName>
    </recommendedName>
</protein>